<proteinExistence type="predicted"/>
<dbReference type="InterPro" id="IPR003870">
    <property type="entry name" value="DUF222"/>
</dbReference>
<dbReference type="InterPro" id="IPR003615">
    <property type="entry name" value="HNH_nuc"/>
</dbReference>
<gene>
    <name evidence="3" type="ORF">HGA05_02295</name>
</gene>
<evidence type="ECO:0000256" key="1">
    <source>
        <dbReference type="SAM" id="MobiDB-lite"/>
    </source>
</evidence>
<accession>A0A846WHN5</accession>
<reference evidence="3 4" key="1">
    <citation type="submission" date="2020-04" db="EMBL/GenBank/DDBJ databases">
        <title>MicrobeNet Type strains.</title>
        <authorList>
            <person name="Nicholson A.C."/>
        </authorList>
    </citation>
    <scope>NUCLEOTIDE SEQUENCE [LARGE SCALE GENOMIC DNA]</scope>
    <source>
        <strain evidence="3 4">ATCC BAA-14</strain>
    </source>
</reference>
<feature type="compositionally biased region" description="Acidic residues" evidence="1">
    <location>
        <begin position="314"/>
        <end position="323"/>
    </location>
</feature>
<feature type="region of interest" description="Disordered" evidence="1">
    <location>
        <begin position="312"/>
        <end position="363"/>
    </location>
</feature>
<dbReference type="EMBL" id="JAAXPC010000001">
    <property type="protein sequence ID" value="NKY00410.1"/>
    <property type="molecule type" value="Genomic_DNA"/>
</dbReference>
<feature type="compositionally biased region" description="Basic and acidic residues" evidence="1">
    <location>
        <begin position="555"/>
        <end position="591"/>
    </location>
</feature>
<organism evidence="3 4">
    <name type="scientific">Gordonia polyisoprenivorans</name>
    <dbReference type="NCBI Taxonomy" id="84595"/>
    <lineage>
        <taxon>Bacteria</taxon>
        <taxon>Bacillati</taxon>
        <taxon>Actinomycetota</taxon>
        <taxon>Actinomycetes</taxon>
        <taxon>Mycobacteriales</taxon>
        <taxon>Gordoniaceae</taxon>
        <taxon>Gordonia</taxon>
    </lineage>
</organism>
<evidence type="ECO:0000313" key="4">
    <source>
        <dbReference type="Proteomes" id="UP000563898"/>
    </source>
</evidence>
<evidence type="ECO:0000259" key="2">
    <source>
        <dbReference type="Pfam" id="PF02720"/>
    </source>
</evidence>
<dbReference type="Pfam" id="PF02720">
    <property type="entry name" value="DUF222"/>
    <property type="match status" value="1"/>
</dbReference>
<dbReference type="RefSeq" id="WP_006371086.1">
    <property type="nucleotide sequence ID" value="NZ_JAAXPC010000001.1"/>
</dbReference>
<name>A0A846WHN5_9ACTN</name>
<dbReference type="AlphaFoldDB" id="A0A846WHN5"/>
<sequence length="591" mass="64918">MSSEIPLDRDAIADAVGVPSPTDLWLAGAHDEQPKSFLEQIPDDEDLSKTDLVEVIAHSAATISAAHYRMLQGISLLHEAHEEEYGCEVAETTSGESSLAEIAESAAKAVCGVDPREQFGPDGLDRTVADVGAVLSMSPAAAKEMIKLAEAARYRLPSTGAMLGFGRIDLQRFKIVAAATELCDPELLPEIDVKLSDMIGSRDQMSTQRFTNMVKRVVSKVDRSVSRRHRERAQSDRGVAIGPDRFRPGQARMTAQLPTADGALVGSQLDAMAEGVHKDDPRTKKQRRADALIALTQGRDRLACECEDCTAVADDSDSDDAPDESAVLDAEAPQNDPDTDEAQAAEPEQLAEQEQTPEEAHTECTCECADHRHEPAGPRGTIFVVANESTLAGEDDDDALIDGYGPIDADSVRQLAEAEFTRKVGISRESALKGIDGLKYRPGKRLQAFIRVGELCCTWPGCNEPVWKTDLDHSEPFDHQHPERGGPTEAWNIKPLCRFHHRMKTFGRWRDFQDTMMTAMFQSPTGHWFVGNAFRGVDMFPGLKGAHKLRYLKNKPPDHPARKAIDARHAKARAADQRALKRWDDAHPPPF</sequence>
<feature type="compositionally biased region" description="Acidic residues" evidence="1">
    <location>
        <begin position="337"/>
        <end position="357"/>
    </location>
</feature>
<evidence type="ECO:0000313" key="3">
    <source>
        <dbReference type="EMBL" id="NKY00410.1"/>
    </source>
</evidence>
<feature type="domain" description="DUF222" evidence="2">
    <location>
        <begin position="113"/>
        <end position="313"/>
    </location>
</feature>
<dbReference type="CDD" id="cd00085">
    <property type="entry name" value="HNHc"/>
    <property type="match status" value="1"/>
</dbReference>
<protein>
    <submittedName>
        <fullName evidence="3">DUF222 domain-containing protein</fullName>
    </submittedName>
</protein>
<feature type="region of interest" description="Disordered" evidence="1">
    <location>
        <begin position="553"/>
        <end position="591"/>
    </location>
</feature>
<dbReference type="Proteomes" id="UP000563898">
    <property type="component" value="Unassembled WGS sequence"/>
</dbReference>
<comment type="caution">
    <text evidence="3">The sequence shown here is derived from an EMBL/GenBank/DDBJ whole genome shotgun (WGS) entry which is preliminary data.</text>
</comment>